<keyword evidence="3" id="KW-1185">Reference proteome</keyword>
<gene>
    <name evidence="2" type="ORF">CC84DRAFT_1181435</name>
</gene>
<feature type="transmembrane region" description="Helical" evidence="1">
    <location>
        <begin position="47"/>
        <end position="65"/>
    </location>
</feature>
<reference evidence="2 3" key="1">
    <citation type="submission" date="2016-05" db="EMBL/GenBank/DDBJ databases">
        <title>Comparative analysis of secretome profiles of manganese(II)-oxidizing ascomycete fungi.</title>
        <authorList>
            <consortium name="DOE Joint Genome Institute"/>
            <person name="Zeiner C.A."/>
            <person name="Purvine S.O."/>
            <person name="Zink E.M."/>
            <person name="Wu S."/>
            <person name="Pasa-Tolic L."/>
            <person name="Chaput D.L."/>
            <person name="Haridas S."/>
            <person name="Grigoriev I.V."/>
            <person name="Santelli C.M."/>
            <person name="Hansel C.M."/>
        </authorList>
    </citation>
    <scope>NUCLEOTIDE SEQUENCE [LARGE SCALE GENOMIC DNA]</scope>
    <source>
        <strain evidence="2 3">AP3s5-JAC2a</strain>
    </source>
</reference>
<dbReference type="Proteomes" id="UP000077069">
    <property type="component" value="Unassembled WGS sequence"/>
</dbReference>
<dbReference type="RefSeq" id="XP_018029666.1">
    <property type="nucleotide sequence ID" value="XM_018180558.1"/>
</dbReference>
<accession>A0A177BWH0</accession>
<organism evidence="2 3">
    <name type="scientific">Paraphaeosphaeria sporulosa</name>
    <dbReference type="NCBI Taxonomy" id="1460663"/>
    <lineage>
        <taxon>Eukaryota</taxon>
        <taxon>Fungi</taxon>
        <taxon>Dikarya</taxon>
        <taxon>Ascomycota</taxon>
        <taxon>Pezizomycotina</taxon>
        <taxon>Dothideomycetes</taxon>
        <taxon>Pleosporomycetidae</taxon>
        <taxon>Pleosporales</taxon>
        <taxon>Massarineae</taxon>
        <taxon>Didymosphaeriaceae</taxon>
        <taxon>Paraphaeosphaeria</taxon>
    </lineage>
</organism>
<evidence type="ECO:0000313" key="3">
    <source>
        <dbReference type="Proteomes" id="UP000077069"/>
    </source>
</evidence>
<keyword evidence="1" id="KW-0472">Membrane</keyword>
<evidence type="ECO:0000313" key="2">
    <source>
        <dbReference type="EMBL" id="OAF99300.1"/>
    </source>
</evidence>
<sequence length="153" mass="17179">MSFLDVPQGRALAILLPSVTLMAHAATFVVLEAVFAESWCSSWVATYDLVAAAASVVGLLGAVHLRHGDNFERGMCQDLDDGFGWDERWLNDCASSFDTLNRGAMWVGVVMMSAQWLVLISLGRWLREKPANSYMVFDVEKRREKDIDQDYKE</sequence>
<feature type="transmembrane region" description="Helical" evidence="1">
    <location>
        <begin position="104"/>
        <end position="126"/>
    </location>
</feature>
<dbReference type="GeneID" id="28764044"/>
<proteinExistence type="predicted"/>
<dbReference type="AlphaFoldDB" id="A0A177BWH0"/>
<dbReference type="InParanoid" id="A0A177BWH0"/>
<keyword evidence="1" id="KW-1133">Transmembrane helix</keyword>
<name>A0A177BWH0_9PLEO</name>
<keyword evidence="1" id="KW-0812">Transmembrane</keyword>
<evidence type="ECO:0000256" key="1">
    <source>
        <dbReference type="SAM" id="Phobius"/>
    </source>
</evidence>
<feature type="transmembrane region" description="Helical" evidence="1">
    <location>
        <begin position="12"/>
        <end position="35"/>
    </location>
</feature>
<dbReference type="OrthoDB" id="3765137at2759"/>
<protein>
    <submittedName>
        <fullName evidence="2">Uncharacterized protein</fullName>
    </submittedName>
</protein>
<dbReference type="EMBL" id="KV441562">
    <property type="protein sequence ID" value="OAF99300.1"/>
    <property type="molecule type" value="Genomic_DNA"/>
</dbReference>